<sequence>MQTACGSPAYASPEMILGRPYDFSTDIWSAGILLFAICTEYLPFDDPNIQSLMQKIVYRNVTYPPHFSPKLKDLLEKMLNKDPKERITFEEIKKHPWLADYQKVCEMSAESFDSLDQDIFDQLSRIENDNGIHRSPDEGHDSVTFNILKRDRITNMLYSMVNPSRFPSIPSFPTRILPKPAGAGGPGHAIERPSRPSIVLPVGPVGQNAQGRRRSVLLKAPPIRTGPAKPQYAVPQPTKIQVLPRPKCSSPTH</sequence>
<evidence type="ECO:0000256" key="1">
    <source>
        <dbReference type="ARBA" id="ARBA00022527"/>
    </source>
</evidence>
<dbReference type="VEuPathDB" id="TrichDB:TVAG_192420"/>
<dbReference type="AlphaFoldDB" id="A2EMS1"/>
<dbReference type="SUPFAM" id="SSF56112">
    <property type="entry name" value="Protein kinase-like (PK-like)"/>
    <property type="match status" value="1"/>
</dbReference>
<keyword evidence="3" id="KW-0547">Nucleotide-binding</keyword>
<evidence type="ECO:0000256" key="3">
    <source>
        <dbReference type="ARBA" id="ARBA00022741"/>
    </source>
</evidence>
<keyword evidence="5" id="KW-0067">ATP-binding</keyword>
<feature type="region of interest" description="Disordered" evidence="6">
    <location>
        <begin position="203"/>
        <end position="253"/>
    </location>
</feature>
<evidence type="ECO:0000313" key="9">
    <source>
        <dbReference type="Proteomes" id="UP000001542"/>
    </source>
</evidence>
<keyword evidence="1" id="KW-0723">Serine/threonine-protein kinase</keyword>
<dbReference type="PROSITE" id="PS50011">
    <property type="entry name" value="PROTEIN_KINASE_DOM"/>
    <property type="match status" value="1"/>
</dbReference>
<dbReference type="GO" id="GO:0004674">
    <property type="term" value="F:protein serine/threonine kinase activity"/>
    <property type="evidence" value="ECO:0007669"/>
    <property type="project" value="UniProtKB-KW"/>
</dbReference>
<keyword evidence="9" id="KW-1185">Reference proteome</keyword>
<keyword evidence="4" id="KW-0418">Kinase</keyword>
<name>A2EMS1_TRIV3</name>
<dbReference type="InParanoid" id="A2EMS1"/>
<evidence type="ECO:0000256" key="6">
    <source>
        <dbReference type="SAM" id="MobiDB-lite"/>
    </source>
</evidence>
<dbReference type="GO" id="GO:0005524">
    <property type="term" value="F:ATP binding"/>
    <property type="evidence" value="ECO:0007669"/>
    <property type="project" value="UniProtKB-KW"/>
</dbReference>
<dbReference type="Pfam" id="PF00069">
    <property type="entry name" value="Pkinase"/>
    <property type="match status" value="1"/>
</dbReference>
<reference evidence="8" key="1">
    <citation type="submission" date="2006-10" db="EMBL/GenBank/DDBJ databases">
        <authorList>
            <person name="Amadeo P."/>
            <person name="Zhao Q."/>
            <person name="Wortman J."/>
            <person name="Fraser-Liggett C."/>
            <person name="Carlton J."/>
        </authorList>
    </citation>
    <scope>NUCLEOTIDE SEQUENCE</scope>
    <source>
        <strain evidence="8">G3</strain>
    </source>
</reference>
<dbReference type="PANTHER" id="PTHR24350">
    <property type="entry name" value="SERINE/THREONINE-PROTEIN KINASE IAL-RELATED"/>
    <property type="match status" value="1"/>
</dbReference>
<proteinExistence type="predicted"/>
<dbReference type="Gene3D" id="1.10.510.10">
    <property type="entry name" value="Transferase(Phosphotransferase) domain 1"/>
    <property type="match status" value="1"/>
</dbReference>
<keyword evidence="2" id="KW-0808">Transferase</keyword>
<dbReference type="InterPro" id="IPR011009">
    <property type="entry name" value="Kinase-like_dom_sf"/>
</dbReference>
<accession>A2EMS1</accession>
<dbReference type="EMBL" id="DS113433">
    <property type="protein sequence ID" value="EAY06067.1"/>
    <property type="molecule type" value="Genomic_DNA"/>
</dbReference>
<dbReference type="OrthoDB" id="193931at2759"/>
<dbReference type="InterPro" id="IPR000719">
    <property type="entry name" value="Prot_kinase_dom"/>
</dbReference>
<reference evidence="8" key="2">
    <citation type="journal article" date="2007" name="Science">
        <title>Draft genome sequence of the sexually transmitted pathogen Trichomonas vaginalis.</title>
        <authorList>
            <person name="Carlton J.M."/>
            <person name="Hirt R.P."/>
            <person name="Silva J.C."/>
            <person name="Delcher A.L."/>
            <person name="Schatz M."/>
            <person name="Zhao Q."/>
            <person name="Wortman J.R."/>
            <person name="Bidwell S.L."/>
            <person name="Alsmark U.C.M."/>
            <person name="Besteiro S."/>
            <person name="Sicheritz-Ponten T."/>
            <person name="Noel C.J."/>
            <person name="Dacks J.B."/>
            <person name="Foster P.G."/>
            <person name="Simillion C."/>
            <person name="Van de Peer Y."/>
            <person name="Miranda-Saavedra D."/>
            <person name="Barton G.J."/>
            <person name="Westrop G.D."/>
            <person name="Mueller S."/>
            <person name="Dessi D."/>
            <person name="Fiori P.L."/>
            <person name="Ren Q."/>
            <person name="Paulsen I."/>
            <person name="Zhang H."/>
            <person name="Bastida-Corcuera F.D."/>
            <person name="Simoes-Barbosa A."/>
            <person name="Brown M.T."/>
            <person name="Hayes R.D."/>
            <person name="Mukherjee M."/>
            <person name="Okumura C.Y."/>
            <person name="Schneider R."/>
            <person name="Smith A.J."/>
            <person name="Vanacova S."/>
            <person name="Villalvazo M."/>
            <person name="Haas B.J."/>
            <person name="Pertea M."/>
            <person name="Feldblyum T.V."/>
            <person name="Utterback T.R."/>
            <person name="Shu C.L."/>
            <person name="Osoegawa K."/>
            <person name="de Jong P.J."/>
            <person name="Hrdy I."/>
            <person name="Horvathova L."/>
            <person name="Zubacova Z."/>
            <person name="Dolezal P."/>
            <person name="Malik S.B."/>
            <person name="Logsdon J.M. Jr."/>
            <person name="Henze K."/>
            <person name="Gupta A."/>
            <person name="Wang C.C."/>
            <person name="Dunne R.L."/>
            <person name="Upcroft J.A."/>
            <person name="Upcroft P."/>
            <person name="White O."/>
            <person name="Salzberg S.L."/>
            <person name="Tang P."/>
            <person name="Chiu C.-H."/>
            <person name="Lee Y.-S."/>
            <person name="Embley T.M."/>
            <person name="Coombs G.H."/>
            <person name="Mottram J.C."/>
            <person name="Tachezy J."/>
            <person name="Fraser-Liggett C.M."/>
            <person name="Johnson P.J."/>
        </authorList>
    </citation>
    <scope>NUCLEOTIDE SEQUENCE [LARGE SCALE GENOMIC DNA]</scope>
    <source>
        <strain evidence="8">G3</strain>
    </source>
</reference>
<feature type="domain" description="Protein kinase" evidence="7">
    <location>
        <begin position="1"/>
        <end position="98"/>
    </location>
</feature>
<evidence type="ECO:0000313" key="8">
    <source>
        <dbReference type="EMBL" id="EAY06067.1"/>
    </source>
</evidence>
<dbReference type="STRING" id="5722.A2EMS1"/>
<protein>
    <recommendedName>
        <fullName evidence="7">Protein kinase domain-containing protein</fullName>
    </recommendedName>
</protein>
<dbReference type="KEGG" id="tva:4763948"/>
<gene>
    <name evidence="8" type="ORF">TVAG_244990</name>
</gene>
<organism evidence="8 9">
    <name type="scientific">Trichomonas vaginalis (strain ATCC PRA-98 / G3)</name>
    <dbReference type="NCBI Taxonomy" id="412133"/>
    <lineage>
        <taxon>Eukaryota</taxon>
        <taxon>Metamonada</taxon>
        <taxon>Parabasalia</taxon>
        <taxon>Trichomonadida</taxon>
        <taxon>Trichomonadidae</taxon>
        <taxon>Trichomonas</taxon>
    </lineage>
</organism>
<evidence type="ECO:0000256" key="2">
    <source>
        <dbReference type="ARBA" id="ARBA00022679"/>
    </source>
</evidence>
<dbReference type="RefSeq" id="XP_001318290.1">
    <property type="nucleotide sequence ID" value="XM_001318255.1"/>
</dbReference>
<dbReference type="eggNOG" id="KOG0588">
    <property type="taxonomic scope" value="Eukaryota"/>
</dbReference>
<evidence type="ECO:0000256" key="4">
    <source>
        <dbReference type="ARBA" id="ARBA00022777"/>
    </source>
</evidence>
<dbReference type="VEuPathDB" id="TrichDB:TVAGG3_0428390"/>
<dbReference type="InterPro" id="IPR030616">
    <property type="entry name" value="Aur-like"/>
</dbReference>
<dbReference type="Proteomes" id="UP000001542">
    <property type="component" value="Unassembled WGS sequence"/>
</dbReference>
<evidence type="ECO:0000256" key="5">
    <source>
        <dbReference type="ARBA" id="ARBA00022840"/>
    </source>
</evidence>
<evidence type="ECO:0000259" key="7">
    <source>
        <dbReference type="PROSITE" id="PS50011"/>
    </source>
</evidence>
<dbReference type="SMART" id="SM00220">
    <property type="entry name" value="S_TKc"/>
    <property type="match status" value="1"/>
</dbReference>